<protein>
    <recommendedName>
        <fullName evidence="2">Chromo domain-containing protein</fullName>
    </recommendedName>
</protein>
<accession>A0A2V3IMD9</accession>
<evidence type="ECO:0000313" key="4">
    <source>
        <dbReference type="Proteomes" id="UP000247409"/>
    </source>
</evidence>
<evidence type="ECO:0000259" key="2">
    <source>
        <dbReference type="PROSITE" id="PS50013"/>
    </source>
</evidence>
<dbReference type="InterPro" id="IPR000953">
    <property type="entry name" value="Chromo/chromo_shadow_dom"/>
</dbReference>
<dbReference type="PROSITE" id="PS50013">
    <property type="entry name" value="CHROMO_2"/>
    <property type="match status" value="1"/>
</dbReference>
<reference evidence="3 4" key="1">
    <citation type="journal article" date="2018" name="Mol. Biol. Evol.">
        <title>Analysis of the draft genome of the red seaweed Gracilariopsis chorda provides insights into genome size evolution in Rhodophyta.</title>
        <authorList>
            <person name="Lee J."/>
            <person name="Yang E.C."/>
            <person name="Graf L."/>
            <person name="Yang J.H."/>
            <person name="Qiu H."/>
            <person name="Zel Zion U."/>
            <person name="Chan C.X."/>
            <person name="Stephens T.G."/>
            <person name="Weber A.P.M."/>
            <person name="Boo G.H."/>
            <person name="Boo S.M."/>
            <person name="Kim K.M."/>
            <person name="Shin Y."/>
            <person name="Jung M."/>
            <person name="Lee S.J."/>
            <person name="Yim H.S."/>
            <person name="Lee J.H."/>
            <person name="Bhattacharya D."/>
            <person name="Yoon H.S."/>
        </authorList>
    </citation>
    <scope>NUCLEOTIDE SEQUENCE [LARGE SCALE GENOMIC DNA]</scope>
    <source>
        <strain evidence="3 4">SKKU-2015</strain>
        <tissue evidence="3">Whole body</tissue>
    </source>
</reference>
<keyword evidence="4" id="KW-1185">Reference proteome</keyword>
<sequence length="221" mass="24663">MDASQRRDKADFNACVRATPSFARGDYIFHDKPQRKSTKTAEDDAISRKLLPTTTGPFKVLKADEMTVTILNGTLHDTVSIDCVTRDLKESNTVPNPAQTPDEVTPTGEQNAKADPPVDEAPARELMNTAPTTRKRSVLADPVFAPPPEDVMHPPEVDEENSGREWVVDKIIGQSIAENGTPIVLVRWYGFREPTWEPAANIPYKFIAHYRSRMCKTDTRS</sequence>
<dbReference type="SMART" id="SM00298">
    <property type="entry name" value="CHROMO"/>
    <property type="match status" value="1"/>
</dbReference>
<dbReference type="Proteomes" id="UP000247409">
    <property type="component" value="Unassembled WGS sequence"/>
</dbReference>
<dbReference type="SUPFAM" id="SSF54160">
    <property type="entry name" value="Chromo domain-like"/>
    <property type="match status" value="1"/>
</dbReference>
<comment type="caution">
    <text evidence="3">The sequence shown here is derived from an EMBL/GenBank/DDBJ whole genome shotgun (WGS) entry which is preliminary data.</text>
</comment>
<feature type="domain" description="Chromo" evidence="2">
    <location>
        <begin position="166"/>
        <end position="202"/>
    </location>
</feature>
<organism evidence="3 4">
    <name type="scientific">Gracilariopsis chorda</name>
    <dbReference type="NCBI Taxonomy" id="448386"/>
    <lineage>
        <taxon>Eukaryota</taxon>
        <taxon>Rhodophyta</taxon>
        <taxon>Florideophyceae</taxon>
        <taxon>Rhodymeniophycidae</taxon>
        <taxon>Gracilariales</taxon>
        <taxon>Gracilariaceae</taxon>
        <taxon>Gracilariopsis</taxon>
    </lineage>
</organism>
<evidence type="ECO:0000256" key="1">
    <source>
        <dbReference type="SAM" id="MobiDB-lite"/>
    </source>
</evidence>
<dbReference type="STRING" id="448386.A0A2V3IMD9"/>
<dbReference type="Gene3D" id="2.40.50.40">
    <property type="match status" value="1"/>
</dbReference>
<evidence type="ECO:0000313" key="3">
    <source>
        <dbReference type="EMBL" id="PXF43244.1"/>
    </source>
</evidence>
<name>A0A2V3IMD9_9FLOR</name>
<dbReference type="AlphaFoldDB" id="A0A2V3IMD9"/>
<feature type="region of interest" description="Disordered" evidence="1">
    <location>
        <begin position="90"/>
        <end position="124"/>
    </location>
</feature>
<dbReference type="CDD" id="cd00024">
    <property type="entry name" value="CD_CSD"/>
    <property type="match status" value="1"/>
</dbReference>
<dbReference type="InterPro" id="IPR016197">
    <property type="entry name" value="Chromo-like_dom_sf"/>
</dbReference>
<proteinExistence type="predicted"/>
<gene>
    <name evidence="3" type="ORF">BWQ96_07017</name>
</gene>
<dbReference type="OrthoDB" id="3341476at2759"/>
<dbReference type="EMBL" id="NBIV01000132">
    <property type="protein sequence ID" value="PXF43244.1"/>
    <property type="molecule type" value="Genomic_DNA"/>
</dbReference>